<name>A0A1C5ATF5_9ACTN</name>
<sequence length="58" mass="6499">MPRACGWIDRRVGAHAAVLAMVGHPGIESQEFLTPVMNRLNNAPLWRRRSRQTSGMPT</sequence>
<protein>
    <submittedName>
        <fullName evidence="1">Uncharacterized protein</fullName>
    </submittedName>
</protein>
<proteinExistence type="predicted"/>
<gene>
    <name evidence="1" type="ORF">GA0070563_11920</name>
</gene>
<accession>A0A1C5ATF5</accession>
<dbReference type="Proteomes" id="UP000183585">
    <property type="component" value="Unassembled WGS sequence"/>
</dbReference>
<evidence type="ECO:0000313" key="1">
    <source>
        <dbReference type="EMBL" id="SCF48515.1"/>
    </source>
</evidence>
<organism evidence="1 2">
    <name type="scientific">Micromonospora carbonacea</name>
    <dbReference type="NCBI Taxonomy" id="47853"/>
    <lineage>
        <taxon>Bacteria</taxon>
        <taxon>Bacillati</taxon>
        <taxon>Actinomycetota</taxon>
        <taxon>Actinomycetes</taxon>
        <taxon>Micromonosporales</taxon>
        <taxon>Micromonosporaceae</taxon>
        <taxon>Micromonospora</taxon>
    </lineage>
</organism>
<keyword evidence="2" id="KW-1185">Reference proteome</keyword>
<dbReference type="AlphaFoldDB" id="A0A1C5ATF5"/>
<reference evidence="2" key="1">
    <citation type="submission" date="2016-06" db="EMBL/GenBank/DDBJ databases">
        <authorList>
            <person name="Varghese N."/>
            <person name="Submissions Spin"/>
        </authorList>
    </citation>
    <scope>NUCLEOTIDE SEQUENCE [LARGE SCALE GENOMIC DNA]</scope>
    <source>
        <strain evidence="2">DSM 43168</strain>
    </source>
</reference>
<dbReference type="EMBL" id="FMCT01000019">
    <property type="protein sequence ID" value="SCF48515.1"/>
    <property type="molecule type" value="Genomic_DNA"/>
</dbReference>
<evidence type="ECO:0000313" key="2">
    <source>
        <dbReference type="Proteomes" id="UP000183585"/>
    </source>
</evidence>